<proteinExistence type="predicted"/>
<sequence>MNRNVYLDPWQLIDLNMGFESSDCYVRSLISSKSWKLLEVANDLSDLLSFSVTPPCCERLSLVVFLTIVSGEYLRESRESEEKRDTRDSCLPRLLGPRVPDLNLHIGASTLLSTTVLAIVRPPAEPTRGGGAVSISVSSLSSLRSTTPLLLCDLRSFSATLPCCERLSLVVFVTIVSGKYLRESREGEEERDTRNSCLPRLLGLRVPDLNLHTGASMLLGTAILAVVRPPAEPTRDGGNAVWH</sequence>
<reference evidence="2" key="1">
    <citation type="journal article" date="2023" name="Nat. Plants">
        <title>Single-cell RNA sequencing provides a high-resolution roadmap for understanding the multicellular compartmentation of specialized metabolism.</title>
        <authorList>
            <person name="Sun S."/>
            <person name="Shen X."/>
            <person name="Li Y."/>
            <person name="Li Y."/>
            <person name="Wang S."/>
            <person name="Li R."/>
            <person name="Zhang H."/>
            <person name="Shen G."/>
            <person name="Guo B."/>
            <person name="Wei J."/>
            <person name="Xu J."/>
            <person name="St-Pierre B."/>
            <person name="Chen S."/>
            <person name="Sun C."/>
        </authorList>
    </citation>
    <scope>NUCLEOTIDE SEQUENCE [LARGE SCALE GENOMIC DNA]</scope>
</reference>
<dbReference type="Proteomes" id="UP001060085">
    <property type="component" value="Linkage Group LG02"/>
</dbReference>
<evidence type="ECO:0000313" key="1">
    <source>
        <dbReference type="EMBL" id="KAI5675738.1"/>
    </source>
</evidence>
<protein>
    <submittedName>
        <fullName evidence="1">Uncharacterized protein</fullName>
    </submittedName>
</protein>
<name>A0ACC0BT13_CATRO</name>
<gene>
    <name evidence="1" type="ORF">M9H77_06688</name>
</gene>
<organism evidence="1 2">
    <name type="scientific">Catharanthus roseus</name>
    <name type="common">Madagascar periwinkle</name>
    <name type="synonym">Vinca rosea</name>
    <dbReference type="NCBI Taxonomy" id="4058"/>
    <lineage>
        <taxon>Eukaryota</taxon>
        <taxon>Viridiplantae</taxon>
        <taxon>Streptophyta</taxon>
        <taxon>Embryophyta</taxon>
        <taxon>Tracheophyta</taxon>
        <taxon>Spermatophyta</taxon>
        <taxon>Magnoliopsida</taxon>
        <taxon>eudicotyledons</taxon>
        <taxon>Gunneridae</taxon>
        <taxon>Pentapetalae</taxon>
        <taxon>asterids</taxon>
        <taxon>lamiids</taxon>
        <taxon>Gentianales</taxon>
        <taxon>Apocynaceae</taxon>
        <taxon>Rauvolfioideae</taxon>
        <taxon>Vinceae</taxon>
        <taxon>Catharanthinae</taxon>
        <taxon>Catharanthus</taxon>
    </lineage>
</organism>
<evidence type="ECO:0000313" key="2">
    <source>
        <dbReference type="Proteomes" id="UP001060085"/>
    </source>
</evidence>
<dbReference type="EMBL" id="CM044702">
    <property type="protein sequence ID" value="KAI5675738.1"/>
    <property type="molecule type" value="Genomic_DNA"/>
</dbReference>
<keyword evidence="2" id="KW-1185">Reference proteome</keyword>
<accession>A0ACC0BT13</accession>
<comment type="caution">
    <text evidence="1">The sequence shown here is derived from an EMBL/GenBank/DDBJ whole genome shotgun (WGS) entry which is preliminary data.</text>
</comment>